<accession>A0A645FVE9</accession>
<protein>
    <recommendedName>
        <fullName evidence="5">Bacterial virulence protein VirB8 domain-containing protein</fullName>
    </recommendedName>
</protein>
<dbReference type="Gene3D" id="3.10.450.230">
    <property type="entry name" value="VirB8 protein"/>
    <property type="match status" value="1"/>
</dbReference>
<evidence type="ECO:0000313" key="6">
    <source>
        <dbReference type="EMBL" id="MPN18488.1"/>
    </source>
</evidence>
<dbReference type="InterPro" id="IPR007430">
    <property type="entry name" value="VirB8"/>
</dbReference>
<dbReference type="InterPro" id="IPR032710">
    <property type="entry name" value="NTF2-like_dom_sf"/>
</dbReference>
<dbReference type="SUPFAM" id="SSF54427">
    <property type="entry name" value="NTF2-like"/>
    <property type="match status" value="1"/>
</dbReference>
<sequence>MGTKNKLIPYIIEVDKLGNTAKVGIVESSNLKNQNVVKYSLNTFIYSWRTIWGNAETQRKFILDAYTYLKPQSTAFFQTNDYYKSNNPFERGTKEKVDVKIKSIVPQNINTWQVEWEEISKNLLGEKLTITNYKGLFQIEQIIPTTEEQIRKNPLGIFVTDLNYAKIL</sequence>
<evidence type="ECO:0000256" key="4">
    <source>
        <dbReference type="ARBA" id="ARBA00023136"/>
    </source>
</evidence>
<evidence type="ECO:0000259" key="5">
    <source>
        <dbReference type="Pfam" id="PF04335"/>
    </source>
</evidence>
<keyword evidence="4" id="KW-0472">Membrane</keyword>
<dbReference type="EMBL" id="VSSQ01065831">
    <property type="protein sequence ID" value="MPN18488.1"/>
    <property type="molecule type" value="Genomic_DNA"/>
</dbReference>
<name>A0A645FVE9_9ZZZZ</name>
<dbReference type="InterPro" id="IPR035658">
    <property type="entry name" value="TrbF"/>
</dbReference>
<keyword evidence="3" id="KW-1133">Transmembrane helix</keyword>
<dbReference type="CDD" id="cd16425">
    <property type="entry name" value="TrbF"/>
    <property type="match status" value="1"/>
</dbReference>
<comment type="caution">
    <text evidence="6">The sequence shown here is derived from an EMBL/GenBank/DDBJ whole genome shotgun (WGS) entry which is preliminary data.</text>
</comment>
<comment type="subcellular location">
    <subcellularLocation>
        <location evidence="1">Membrane</location>
        <topology evidence="1">Single-pass membrane protein</topology>
    </subcellularLocation>
</comment>
<proteinExistence type="predicted"/>
<evidence type="ECO:0000256" key="1">
    <source>
        <dbReference type="ARBA" id="ARBA00004167"/>
    </source>
</evidence>
<dbReference type="GO" id="GO:0016020">
    <property type="term" value="C:membrane"/>
    <property type="evidence" value="ECO:0007669"/>
    <property type="project" value="UniProtKB-SubCell"/>
</dbReference>
<feature type="domain" description="Bacterial virulence protein VirB8" evidence="5">
    <location>
        <begin position="1"/>
        <end position="165"/>
    </location>
</feature>
<organism evidence="6">
    <name type="scientific">bioreactor metagenome</name>
    <dbReference type="NCBI Taxonomy" id="1076179"/>
    <lineage>
        <taxon>unclassified sequences</taxon>
        <taxon>metagenomes</taxon>
        <taxon>ecological metagenomes</taxon>
    </lineage>
</organism>
<gene>
    <name evidence="6" type="ORF">SDC9_165848</name>
</gene>
<keyword evidence="2" id="KW-0812">Transmembrane</keyword>
<dbReference type="AlphaFoldDB" id="A0A645FVE9"/>
<evidence type="ECO:0000256" key="2">
    <source>
        <dbReference type="ARBA" id="ARBA00022692"/>
    </source>
</evidence>
<dbReference type="Pfam" id="PF04335">
    <property type="entry name" value="VirB8"/>
    <property type="match status" value="1"/>
</dbReference>
<reference evidence="6" key="1">
    <citation type="submission" date="2019-08" db="EMBL/GenBank/DDBJ databases">
        <authorList>
            <person name="Kucharzyk K."/>
            <person name="Murdoch R.W."/>
            <person name="Higgins S."/>
            <person name="Loffler F."/>
        </authorList>
    </citation>
    <scope>NUCLEOTIDE SEQUENCE</scope>
</reference>
<evidence type="ECO:0000256" key="3">
    <source>
        <dbReference type="ARBA" id="ARBA00022989"/>
    </source>
</evidence>